<feature type="region of interest" description="Disordered" evidence="5">
    <location>
        <begin position="484"/>
        <end position="515"/>
    </location>
</feature>
<evidence type="ECO:0000259" key="6">
    <source>
        <dbReference type="PROSITE" id="PS51304"/>
    </source>
</evidence>
<evidence type="ECO:0000313" key="8">
    <source>
        <dbReference type="Proteomes" id="UP001214576"/>
    </source>
</evidence>
<dbReference type="SUPFAM" id="SSF49899">
    <property type="entry name" value="Concanavalin A-like lectins/glucanases"/>
    <property type="match status" value="8"/>
</dbReference>
<evidence type="ECO:0000256" key="2">
    <source>
        <dbReference type="ARBA" id="ARBA00022737"/>
    </source>
</evidence>
<gene>
    <name evidence="7" type="ORF">MG293_016100</name>
</gene>
<feature type="domain" description="Galectin" evidence="6">
    <location>
        <begin position="878"/>
        <end position="1008"/>
    </location>
</feature>
<dbReference type="Gene3D" id="2.60.120.200">
    <property type="match status" value="8"/>
</dbReference>
<keyword evidence="8" id="KW-1185">Reference proteome</keyword>
<feature type="domain" description="Galectin" evidence="6">
    <location>
        <begin position="586"/>
        <end position="718"/>
    </location>
</feature>
<feature type="domain" description="Galectin" evidence="6">
    <location>
        <begin position="17"/>
        <end position="149"/>
    </location>
</feature>
<dbReference type="PROSITE" id="PS51304">
    <property type="entry name" value="GALECTIN"/>
    <property type="match status" value="7"/>
</dbReference>
<dbReference type="FunFam" id="2.60.120.200:FF:000023">
    <property type="entry name" value="Galectin"/>
    <property type="match status" value="1"/>
</dbReference>
<dbReference type="SMART" id="SM00276">
    <property type="entry name" value="GLECT"/>
    <property type="match status" value="6"/>
</dbReference>
<feature type="domain" description="Galectin" evidence="6">
    <location>
        <begin position="153"/>
        <end position="285"/>
    </location>
</feature>
<dbReference type="AlphaFoldDB" id="A0AAD4Y4G2"/>
<name>A0AAD4Y4G2_OVIAM</name>
<dbReference type="FunFam" id="2.60.120.200:FF:000078">
    <property type="entry name" value="Galectin"/>
    <property type="match status" value="3"/>
</dbReference>
<evidence type="ECO:0000256" key="5">
    <source>
        <dbReference type="SAM" id="MobiDB-lite"/>
    </source>
</evidence>
<dbReference type="SMART" id="SM00908">
    <property type="entry name" value="Gal-bind_lectin"/>
    <property type="match status" value="6"/>
</dbReference>
<dbReference type="Gene3D" id="3.30.200.20">
    <property type="entry name" value="Phosphorylase Kinase, domain 1"/>
    <property type="match status" value="1"/>
</dbReference>
<evidence type="ECO:0000256" key="3">
    <source>
        <dbReference type="ARBA" id="ARBA00055823"/>
    </source>
</evidence>
<organism evidence="7 8">
    <name type="scientific">Ovis ammon polii</name>
    <dbReference type="NCBI Taxonomy" id="230172"/>
    <lineage>
        <taxon>Eukaryota</taxon>
        <taxon>Metazoa</taxon>
        <taxon>Chordata</taxon>
        <taxon>Craniata</taxon>
        <taxon>Vertebrata</taxon>
        <taxon>Euteleostomi</taxon>
        <taxon>Mammalia</taxon>
        <taxon>Eutheria</taxon>
        <taxon>Laurasiatheria</taxon>
        <taxon>Artiodactyla</taxon>
        <taxon>Ruminantia</taxon>
        <taxon>Pecora</taxon>
        <taxon>Bovidae</taxon>
        <taxon>Caprinae</taxon>
        <taxon>Ovis</taxon>
    </lineage>
</organism>
<reference evidence="7" key="1">
    <citation type="submission" date="2022-03" db="EMBL/GenBank/DDBJ databases">
        <title>Genomic analyses of argali, domestic sheep and their hybrids provide insights into chromosomal evolution, heterosis and genetic basis of agronomic traits.</title>
        <authorList>
            <person name="Li M."/>
        </authorList>
    </citation>
    <scope>NUCLEOTIDE SEQUENCE</scope>
    <source>
        <strain evidence="7">CAU-MHL-2022a</strain>
        <tissue evidence="7">Skin</tissue>
    </source>
</reference>
<dbReference type="Pfam" id="PF00337">
    <property type="entry name" value="Gal-bind_lectin"/>
    <property type="match status" value="7"/>
</dbReference>
<feature type="domain" description="Galectin" evidence="6">
    <location>
        <begin position="1055"/>
        <end position="1183"/>
    </location>
</feature>
<comment type="function">
    <text evidence="3">Galectin that binds lactose and a related range of sugars. May be involved in the assembly of adherens junctions.</text>
</comment>
<dbReference type="InterPro" id="IPR013320">
    <property type="entry name" value="ConA-like_dom_sf"/>
</dbReference>
<dbReference type="EMBL" id="JAKZEL010000020">
    <property type="protein sequence ID" value="KAI4533081.1"/>
    <property type="molecule type" value="Genomic_DNA"/>
</dbReference>
<dbReference type="GO" id="GO:0030246">
    <property type="term" value="F:carbohydrate binding"/>
    <property type="evidence" value="ECO:0007669"/>
    <property type="project" value="UniProtKB-KW"/>
</dbReference>
<dbReference type="CDD" id="cd00070">
    <property type="entry name" value="GLECT"/>
    <property type="match status" value="6"/>
</dbReference>
<dbReference type="PANTHER" id="PTHR11346:SF80">
    <property type="entry name" value="GALECTIN-9C"/>
    <property type="match status" value="1"/>
</dbReference>
<comment type="caution">
    <text evidence="7">The sequence shown here is derived from an EMBL/GenBank/DDBJ whole genome shotgun (WGS) entry which is preliminary data.</text>
</comment>
<accession>A0AAD4Y4G2</accession>
<dbReference type="InterPro" id="IPR044156">
    <property type="entry name" value="Galectin-like"/>
</dbReference>
<protein>
    <recommendedName>
        <fullName evidence="4">Galectin-4</fullName>
    </recommendedName>
</protein>
<dbReference type="PANTHER" id="PTHR11346">
    <property type="entry name" value="GALECTIN"/>
    <property type="match status" value="1"/>
</dbReference>
<dbReference type="InterPro" id="IPR001079">
    <property type="entry name" value="Galectin_CRD"/>
</dbReference>
<sequence length="1183" mass="132710">MEPEEEKEPGEDSPVPFTGRIEGGLQDGHKVTVMGRVLSTDENRFQVDFQMGISDTNNVAFHFNPRFEGSGCVVCNTMQLGNWGPEEKKMQMPFQKGSLFEICFKVDSSSFKVTVNGSLFLDYAHRVPFDQVNAISIGGCVHVSYISFQPVPFTGRIEGGLQDGHKVTFMGRVLSTDENRFSVNFQTGISDKNNVAFHFNPRFDGGGYVVCNTRQQGNWGLEEKKMQMPFQKGSEFEICFDVDRSSFKVTVNGSLFLDYVHRVPFDQVNAISICGCMHVSYISFQVTVNGSLFLDYVHRVPFYQVNAISIKGGVYVSRISSRTLSCSSRLHPRGPLRTKSGVPLDIRFQVDFQMGISDTNNVAFHFNPRFEGSGYVVCNTMQLGNWGPEEKKMQMPFQKGSLFEICFKVDSSSFKVTVNGSIFLDYAHRVPFNQVNAISIGGCVHVSCISFQDPQLLILAAPQGPSRAHSGVPLDFRPAAPSIHSAEEPEAGKSEAENDEDEVDNLPTSRRPWRGPISRKASQTSVYLQEWDIPFEQVELGEPIGQGRWGRVHRGCWHGEVAIHLLEMDGHNQDHLKLFKKEPIPFTGRIEGGLQDGHKVTVMGRVLSTDENRFEVDFQMGINDTNNIAFHFNPRFEEGGYVVCNTRQLGNWGPEERKIQMPFQKGNLFEICFQVDSSSFKVTVNGSLFLDYAYRVPFDQVNAISISGCVHVSYITFQSRAQKEGREEKRREREILREQGSEAPGASLNTMISKPGHRALSDFPPQMFAGNFQTRCSDSDIVFPFNPRFENSGCAVDLQTDSEDNDIAFSFYAQFEDYSGDYVICNTSQEGKWGTEERICEMPFQRREASSLSVQSGSGHRGGGKVPFVDTQAAYENPTLDCLSSLDPRALSLPHGGGDPLDFRFAVNLQTGYNDHDIAFHFNPRFEEGGYVVCNTKQRGSWGPEERKMQMPFQRGGSFELCFQVQSSEFRVIVNRNLFTQYAHRVPFHRVDAICITGVVQLSSISFQPPGMWPANSAPITQTVVHTIHSTPGQMFPNPVIPPVVYPSSVYQLPFFTSILGGLYPSKSILVSGTILPNAQRFYINLRSGSDIAFHLNPRFNENAVVRNTQINGSWGSEERSLPRGMPFFRGQSFSVWIVCEGHCFKVAVDSQHLFEYHHRLKNLPAINNLEVGGDIQLTHVQT</sequence>
<evidence type="ECO:0000313" key="7">
    <source>
        <dbReference type="EMBL" id="KAI4533081.1"/>
    </source>
</evidence>
<feature type="region of interest" description="Disordered" evidence="5">
    <location>
        <begin position="1"/>
        <end position="22"/>
    </location>
</feature>
<dbReference type="FunFam" id="2.60.120.200:FF:000124">
    <property type="entry name" value="Galectin-4"/>
    <property type="match status" value="2"/>
</dbReference>
<feature type="domain" description="Galectin" evidence="6">
    <location>
        <begin position="316"/>
        <end position="452"/>
    </location>
</feature>
<feature type="compositionally biased region" description="Basic and acidic residues" evidence="5">
    <location>
        <begin position="485"/>
        <end position="496"/>
    </location>
</feature>
<evidence type="ECO:0000256" key="4">
    <source>
        <dbReference type="ARBA" id="ARBA00071320"/>
    </source>
</evidence>
<feature type="domain" description="Galectin" evidence="6">
    <location>
        <begin position="764"/>
        <end position="860"/>
    </location>
</feature>
<feature type="compositionally biased region" description="Acidic residues" evidence="5">
    <location>
        <begin position="1"/>
        <end position="11"/>
    </location>
</feature>
<proteinExistence type="predicted"/>
<keyword evidence="1" id="KW-0430">Lectin</keyword>
<evidence type="ECO:0000256" key="1">
    <source>
        <dbReference type="ARBA" id="ARBA00022734"/>
    </source>
</evidence>
<dbReference type="Proteomes" id="UP001214576">
    <property type="component" value="Unassembled WGS sequence"/>
</dbReference>
<keyword evidence="2" id="KW-0677">Repeat</keyword>